<dbReference type="AlphaFoldDB" id="A0A225D9D7"/>
<keyword evidence="3" id="KW-1185">Reference proteome</keyword>
<feature type="compositionally biased region" description="Basic and acidic residues" evidence="1">
    <location>
        <begin position="1"/>
        <end position="25"/>
    </location>
</feature>
<gene>
    <name evidence="2" type="ORF">FRUB_10000</name>
</gene>
<evidence type="ECO:0000313" key="3">
    <source>
        <dbReference type="Proteomes" id="UP000214646"/>
    </source>
</evidence>
<accession>A0A225D9D7</accession>
<dbReference type="Proteomes" id="UP000214646">
    <property type="component" value="Unassembled WGS sequence"/>
</dbReference>
<comment type="caution">
    <text evidence="2">The sequence shown here is derived from an EMBL/GenBank/DDBJ whole genome shotgun (WGS) entry which is preliminary data.</text>
</comment>
<dbReference type="EMBL" id="NIDE01000019">
    <property type="protein sequence ID" value="OWK35158.1"/>
    <property type="molecule type" value="Genomic_DNA"/>
</dbReference>
<name>A0A225D9D7_9BACT</name>
<proteinExistence type="predicted"/>
<sequence>MAAEKDKPDVHVKTPRVDVDVDGKGKGVNVEVQRKAPHQE</sequence>
<protein>
    <submittedName>
        <fullName evidence="2">Uncharacterized protein</fullName>
    </submittedName>
</protein>
<evidence type="ECO:0000313" key="2">
    <source>
        <dbReference type="EMBL" id="OWK35158.1"/>
    </source>
</evidence>
<evidence type="ECO:0000256" key="1">
    <source>
        <dbReference type="SAM" id="MobiDB-lite"/>
    </source>
</evidence>
<organism evidence="2 3">
    <name type="scientific">Fimbriiglobus ruber</name>
    <dbReference type="NCBI Taxonomy" id="1908690"/>
    <lineage>
        <taxon>Bacteria</taxon>
        <taxon>Pseudomonadati</taxon>
        <taxon>Planctomycetota</taxon>
        <taxon>Planctomycetia</taxon>
        <taxon>Gemmatales</taxon>
        <taxon>Gemmataceae</taxon>
        <taxon>Fimbriiglobus</taxon>
    </lineage>
</organism>
<reference evidence="3" key="1">
    <citation type="submission" date="2017-06" db="EMBL/GenBank/DDBJ databases">
        <title>Genome analysis of Fimbriiglobus ruber SP5, the first member of the order Planctomycetales with confirmed chitinolytic capability.</title>
        <authorList>
            <person name="Ravin N.V."/>
            <person name="Rakitin A.L."/>
            <person name="Ivanova A.A."/>
            <person name="Beletsky A.V."/>
            <person name="Kulichevskaya I.S."/>
            <person name="Mardanov A.V."/>
            <person name="Dedysh S.N."/>
        </authorList>
    </citation>
    <scope>NUCLEOTIDE SEQUENCE [LARGE SCALE GENOMIC DNA]</scope>
    <source>
        <strain evidence="3">SP5</strain>
    </source>
</reference>
<feature type="region of interest" description="Disordered" evidence="1">
    <location>
        <begin position="1"/>
        <end position="40"/>
    </location>
</feature>